<evidence type="ECO:0000256" key="1">
    <source>
        <dbReference type="SAM" id="MobiDB-lite"/>
    </source>
</evidence>
<organism evidence="2 3">
    <name type="scientific">Trinickia symbiotica</name>
    <dbReference type="NCBI Taxonomy" id="863227"/>
    <lineage>
        <taxon>Bacteria</taxon>
        <taxon>Pseudomonadati</taxon>
        <taxon>Pseudomonadota</taxon>
        <taxon>Betaproteobacteria</taxon>
        <taxon>Burkholderiales</taxon>
        <taxon>Burkholderiaceae</taxon>
        <taxon>Trinickia</taxon>
    </lineage>
</organism>
<accession>A0A2T3XSD6</accession>
<dbReference type="AlphaFoldDB" id="A0A2T3XSD6"/>
<evidence type="ECO:0000313" key="2">
    <source>
        <dbReference type="EMBL" id="PTB19372.1"/>
    </source>
</evidence>
<reference evidence="2 3" key="1">
    <citation type="submission" date="2018-03" db="EMBL/GenBank/DDBJ databases">
        <title>Whole genome analyses suggest that Burkholderia sensu lato contains two further novel genera in the rhizoxinica-symbiotica group Mycetohabitans gen. nov., and Trinickia gen. nov.: implications for the evolution of diazotrophy and nodulation in the Burkholderiaceae.</title>
        <authorList>
            <person name="Estrada De Los Santos P."/>
            <person name="Palmer M."/>
            <person name="Chavez-Ramirez B."/>
            <person name="Steenkamp E.T."/>
            <person name="Hirsch A.M."/>
            <person name="Manyaka P."/>
            <person name="Maluk M."/>
            <person name="Lafos M."/>
            <person name="Crook M."/>
            <person name="Gross E."/>
            <person name="Simon M.F."/>
            <person name="Bueno Dos Reis Junior F."/>
            <person name="Poole P.S."/>
            <person name="Venter S.N."/>
            <person name="James E.K."/>
        </authorList>
    </citation>
    <scope>NUCLEOTIDE SEQUENCE [LARGE SCALE GENOMIC DNA]</scope>
    <source>
        <strain evidence="2 3">JPY-366</strain>
    </source>
</reference>
<comment type="caution">
    <text evidence="2">The sequence shown here is derived from an EMBL/GenBank/DDBJ whole genome shotgun (WGS) entry which is preliminary data.</text>
</comment>
<proteinExistence type="predicted"/>
<sequence>MVERRGARQWRGKCGSRRSEAEENFSTRPGRARLVRLSGAAGWRADAFQRENALARSRAATS</sequence>
<protein>
    <submittedName>
        <fullName evidence="2">Uncharacterized protein</fullName>
    </submittedName>
</protein>
<dbReference type="EMBL" id="PYUC01000008">
    <property type="protein sequence ID" value="PTB19372.1"/>
    <property type="molecule type" value="Genomic_DNA"/>
</dbReference>
<evidence type="ECO:0000313" key="3">
    <source>
        <dbReference type="Proteomes" id="UP000240638"/>
    </source>
</evidence>
<dbReference type="Proteomes" id="UP000240638">
    <property type="component" value="Unassembled WGS sequence"/>
</dbReference>
<gene>
    <name evidence="2" type="ORF">C9I57_16790</name>
</gene>
<feature type="compositionally biased region" description="Basic residues" evidence="1">
    <location>
        <begin position="7"/>
        <end position="16"/>
    </location>
</feature>
<name>A0A2T3XSD6_9BURK</name>
<feature type="region of interest" description="Disordered" evidence="1">
    <location>
        <begin position="1"/>
        <end position="27"/>
    </location>
</feature>